<reference evidence="3" key="1">
    <citation type="submission" date="2014-07" db="EMBL/GenBank/DDBJ databases">
        <authorList>
            <person name="Wibberg D."/>
        </authorList>
    </citation>
    <scope>NUCLEOTIDE SEQUENCE [LARGE SCALE GENOMIC DNA]</scope>
    <source>
        <strain evidence="3">DG5</strain>
    </source>
</reference>
<sequence length="129" mass="13870">MNIFSIVGIAIAAAAIAVLLKRYNNVYSLLIGLAAGLLIFFMILNQIQPIFDEINKLMNGTKTDPKYVSILFKCLGVCFVSQIASDACRDAGETAIASKVELAGKFTVLLIALPLFGEIADLALKLMSK</sequence>
<organism evidence="2 3">
    <name type="scientific">[Clostridium] cellulosi</name>
    <dbReference type="NCBI Taxonomy" id="29343"/>
    <lineage>
        <taxon>Bacteria</taxon>
        <taxon>Bacillati</taxon>
        <taxon>Bacillota</taxon>
        <taxon>Clostridia</taxon>
        <taxon>Eubacteriales</taxon>
        <taxon>Oscillospiraceae</taxon>
        <taxon>Oscillospiraceae incertae sedis</taxon>
    </lineage>
</organism>
<feature type="transmembrane region" description="Helical" evidence="1">
    <location>
        <begin position="27"/>
        <end position="47"/>
    </location>
</feature>
<dbReference type="Pfam" id="PF06686">
    <property type="entry name" value="SpoIIIAC"/>
    <property type="match status" value="2"/>
</dbReference>
<gene>
    <name evidence="2" type="ORF">CCDG5_1044</name>
</gene>
<keyword evidence="3" id="KW-1185">Reference proteome</keyword>
<dbReference type="KEGG" id="ccel:CCDG5_1044"/>
<keyword evidence="1" id="KW-1133">Transmembrane helix</keyword>
<evidence type="ECO:0000313" key="3">
    <source>
        <dbReference type="Proteomes" id="UP000032431"/>
    </source>
</evidence>
<dbReference type="HOGENOM" id="CLU_159353_0_1_9"/>
<dbReference type="AlphaFoldDB" id="A0A078KKF2"/>
<evidence type="ECO:0000256" key="1">
    <source>
        <dbReference type="SAM" id="Phobius"/>
    </source>
</evidence>
<keyword evidence="1" id="KW-0472">Membrane</keyword>
<evidence type="ECO:0008006" key="4">
    <source>
        <dbReference type="Google" id="ProtNLM"/>
    </source>
</evidence>
<dbReference type="EMBL" id="LM995447">
    <property type="protein sequence ID" value="CDZ24161.1"/>
    <property type="molecule type" value="Genomic_DNA"/>
</dbReference>
<proteinExistence type="predicted"/>
<dbReference type="OrthoDB" id="1682150at2"/>
<protein>
    <recommendedName>
        <fullName evidence="4">Stage III sporulation protein AD</fullName>
    </recommendedName>
</protein>
<dbReference type="STRING" id="29343.CCDG5_1044"/>
<dbReference type="InterPro" id="IPR025664">
    <property type="entry name" value="Spore_III_AC/AD"/>
</dbReference>
<dbReference type="PATRIC" id="fig|29343.3.peg.1101"/>
<dbReference type="Proteomes" id="UP000032431">
    <property type="component" value="Chromosome I"/>
</dbReference>
<evidence type="ECO:0000313" key="2">
    <source>
        <dbReference type="EMBL" id="CDZ24161.1"/>
    </source>
</evidence>
<keyword evidence="1" id="KW-0812">Transmembrane</keyword>
<accession>A0A078KKF2</accession>
<name>A0A078KKF2_9FIRM</name>